<protein>
    <recommendedName>
        <fullName evidence="2">Mitochondrial glycoprotein</fullName>
    </recommendedName>
</protein>
<dbReference type="InterPro" id="IPR003428">
    <property type="entry name" value="MAM33"/>
</dbReference>
<dbReference type="GO" id="GO:0005759">
    <property type="term" value="C:mitochondrial matrix"/>
    <property type="evidence" value="ECO:0007669"/>
    <property type="project" value="InterPro"/>
</dbReference>
<dbReference type="AlphaFoldDB" id="A0A7S0YAP8"/>
<proteinExistence type="predicted"/>
<sequence length="230" mass="26376">MFSKHCLRALASNCIRSSARSPIVSMSQNNLEYLLKTYSPSYQSKLSFTTSAATCGLINALKQEHEFELKNYDKPSLLSGGPPHPYTVSEAIGDTLVTLSRTYLNERIRINLHVNNQMTPDTEDGATSVIFNVQIIKEENSLVFECESDGSDFQIHHVSYEPKEGVRQESTFTGPVFDELDEEIKIEFKKFLIFRGINADLGEYLRFLVYDKEQKEYIYWLKNVETFVDK</sequence>
<evidence type="ECO:0008006" key="2">
    <source>
        <dbReference type="Google" id="ProtNLM"/>
    </source>
</evidence>
<dbReference type="Pfam" id="PF02330">
    <property type="entry name" value="MAM33"/>
    <property type="match status" value="1"/>
</dbReference>
<dbReference type="PANTHER" id="PTHR10826:SF1">
    <property type="entry name" value="COMPLEMENT COMPONENT 1 Q SUBCOMPONENT-BINDING PROTEIN, MITOCHONDRIAL"/>
    <property type="match status" value="1"/>
</dbReference>
<name>A0A7S0YAP8_9CHLO</name>
<accession>A0A7S0YAP8</accession>
<dbReference type="Gene3D" id="3.10.280.10">
    <property type="entry name" value="Mitochondrial glycoprotein"/>
    <property type="match status" value="1"/>
</dbReference>
<gene>
    <name evidence="1" type="ORF">PPAR00522_LOCUS6071</name>
</gene>
<organism evidence="1">
    <name type="scientific">Polytomella parva</name>
    <dbReference type="NCBI Taxonomy" id="51329"/>
    <lineage>
        <taxon>Eukaryota</taxon>
        <taxon>Viridiplantae</taxon>
        <taxon>Chlorophyta</taxon>
        <taxon>core chlorophytes</taxon>
        <taxon>Chlorophyceae</taxon>
        <taxon>CS clade</taxon>
        <taxon>Chlamydomonadales</taxon>
        <taxon>Chlamydomonadaceae</taxon>
        <taxon>Polytomella</taxon>
    </lineage>
</organism>
<evidence type="ECO:0000313" key="1">
    <source>
        <dbReference type="EMBL" id="CAD8769672.1"/>
    </source>
</evidence>
<dbReference type="PANTHER" id="PTHR10826">
    <property type="entry name" value="COMPLEMENT COMPONENT 1"/>
    <property type="match status" value="1"/>
</dbReference>
<dbReference type="EMBL" id="HBFM01009520">
    <property type="protein sequence ID" value="CAD8769672.1"/>
    <property type="molecule type" value="Transcribed_RNA"/>
</dbReference>
<dbReference type="SUPFAM" id="SSF54529">
    <property type="entry name" value="Mitochondrial glycoprotein MAM33-like"/>
    <property type="match status" value="1"/>
</dbReference>
<dbReference type="InterPro" id="IPR036561">
    <property type="entry name" value="MAM33_sf"/>
</dbReference>
<reference evidence="1" key="1">
    <citation type="submission" date="2021-01" db="EMBL/GenBank/DDBJ databases">
        <authorList>
            <person name="Corre E."/>
            <person name="Pelletier E."/>
            <person name="Niang G."/>
            <person name="Scheremetjew M."/>
            <person name="Finn R."/>
            <person name="Kale V."/>
            <person name="Holt S."/>
            <person name="Cochrane G."/>
            <person name="Meng A."/>
            <person name="Brown T."/>
            <person name="Cohen L."/>
        </authorList>
    </citation>
    <scope>NUCLEOTIDE SEQUENCE</scope>
    <source>
        <strain evidence="1">SAG 63-3</strain>
    </source>
</reference>